<gene>
    <name evidence="2" type="ORF">ACOF00016_LOCUS14244</name>
</gene>
<name>A0A7S3LCM5_9STRA</name>
<feature type="compositionally biased region" description="Basic residues" evidence="1">
    <location>
        <begin position="895"/>
        <end position="905"/>
    </location>
</feature>
<dbReference type="AlphaFoldDB" id="A0A7S3LCM5"/>
<feature type="region of interest" description="Disordered" evidence="1">
    <location>
        <begin position="451"/>
        <end position="504"/>
    </location>
</feature>
<feature type="compositionally biased region" description="Acidic residues" evidence="1">
    <location>
        <begin position="820"/>
        <end position="838"/>
    </location>
</feature>
<feature type="region of interest" description="Disordered" evidence="1">
    <location>
        <begin position="655"/>
        <end position="693"/>
    </location>
</feature>
<feature type="region of interest" description="Disordered" evidence="1">
    <location>
        <begin position="45"/>
        <end position="197"/>
    </location>
</feature>
<evidence type="ECO:0000313" key="2">
    <source>
        <dbReference type="EMBL" id="CAE0417313.1"/>
    </source>
</evidence>
<feature type="region of interest" description="Disordered" evidence="1">
    <location>
        <begin position="861"/>
        <end position="923"/>
    </location>
</feature>
<feature type="compositionally biased region" description="Polar residues" evidence="1">
    <location>
        <begin position="154"/>
        <end position="188"/>
    </location>
</feature>
<accession>A0A7S3LCM5</accession>
<evidence type="ECO:0000256" key="1">
    <source>
        <dbReference type="SAM" id="MobiDB-lite"/>
    </source>
</evidence>
<feature type="compositionally biased region" description="Basic and acidic residues" evidence="1">
    <location>
        <begin position="135"/>
        <end position="148"/>
    </location>
</feature>
<reference evidence="2" key="1">
    <citation type="submission" date="2021-01" db="EMBL/GenBank/DDBJ databases">
        <authorList>
            <person name="Corre E."/>
            <person name="Pelletier E."/>
            <person name="Niang G."/>
            <person name="Scheremetjew M."/>
            <person name="Finn R."/>
            <person name="Kale V."/>
            <person name="Holt S."/>
            <person name="Cochrane G."/>
            <person name="Meng A."/>
            <person name="Brown T."/>
            <person name="Cohen L."/>
        </authorList>
    </citation>
    <scope>NUCLEOTIDE SEQUENCE</scope>
    <source>
        <strain evidence="2">CCMP127</strain>
    </source>
</reference>
<protein>
    <submittedName>
        <fullName evidence="2">Uncharacterized protein</fullName>
    </submittedName>
</protein>
<feature type="compositionally biased region" description="Acidic residues" evidence="1">
    <location>
        <begin position="861"/>
        <end position="872"/>
    </location>
</feature>
<dbReference type="EMBL" id="HBIM01018616">
    <property type="protein sequence ID" value="CAE0417313.1"/>
    <property type="molecule type" value="Transcribed_RNA"/>
</dbReference>
<feature type="compositionally biased region" description="Polar residues" evidence="1">
    <location>
        <begin position="314"/>
        <end position="347"/>
    </location>
</feature>
<feature type="compositionally biased region" description="Basic residues" evidence="1">
    <location>
        <begin position="105"/>
        <end position="115"/>
    </location>
</feature>
<feature type="compositionally biased region" description="Low complexity" evidence="1">
    <location>
        <begin position="757"/>
        <end position="772"/>
    </location>
</feature>
<sequence>MGEEAGMEALWVEELVSPSSAGAGEEEVMVDDSLKLNKRKNSFFQKRMSSGGLPWNKRKDDLIQQPEAAAEVMEKTSRKKKIQTSVKVLEEEDDEEPPSLSLPSSKKRQQPRNKKSLMAAAPTMEQRQSSFGEAAGREEREPEVKESSVRIIVEQQQPPAQESSLARSSQQNQSSIANPSMQSETSKAMSMKSHKARELLAAALHENTPTPAREGLAGAAFAEATAARLMMEGPNPPKGLDLVLRAASHKGRSAVLAAAFSENPEQQSRAKHYMDLILPLKAFPIVDPSPPPPVQTNTKNVALHDQDGDMSTLGFDNTFSQESPRGKTTATGGASGNMSPLSMSSLNEILDGPVDGKEVAKRRLPFLKKRTNSPKKDDPPAPVEQNASRGMAQDQEVPPPVDAIDMDDNGSWTDASLDETGADHPPKSKTSQGSRKTKRVFRLARIAGLAGAAAAPTTPRSGHSSKRGWLGRNKSKDASKSSSAHSGPLVDHVPTPPPNVPYQSKGIQRYVANVEVDSGSKTSSRREQLSKDVSTVVLQARDADLVVMEQLTNALLADETEHITSYDGVKMFGQNIKTEEELAAEEEERAANGLPPAGEIPPIEENLSMRSIKIDPQFIAAPAGEASILTAKSWDSLIENEAARWEDQPRSFLRTVPDDEEMPHSYSRGPRGGDPPHEYMASTSPRSLDSGIPGLTDKYSSAEEHHIEDKYSMEEKVDGGRCTIIAAADSFETEADEGLRDFTDDQVPDTPRRRGLKLGLLSRIQSRRQSQQHNISPNEDVEDEVIPVETPRTVDENRKPRRKLKLFKAFQNKKRQGQEEPIEEGEDEEESPMDEIVYEDSHKAHDDLMLQATDTLTDMEEFEIEEEEDEDVVAPSPKALKSASSEDSGDPLIRSIRKQASRMIKRGRDPSTQAAEVTRGVDP</sequence>
<feature type="region of interest" description="Disordered" evidence="1">
    <location>
        <begin position="305"/>
        <end position="350"/>
    </location>
</feature>
<organism evidence="2">
    <name type="scientific">Amphora coffeiformis</name>
    <dbReference type="NCBI Taxonomy" id="265554"/>
    <lineage>
        <taxon>Eukaryota</taxon>
        <taxon>Sar</taxon>
        <taxon>Stramenopiles</taxon>
        <taxon>Ochrophyta</taxon>
        <taxon>Bacillariophyta</taxon>
        <taxon>Bacillariophyceae</taxon>
        <taxon>Bacillariophycidae</taxon>
        <taxon>Thalassiophysales</taxon>
        <taxon>Catenulaceae</taxon>
        <taxon>Amphora</taxon>
    </lineage>
</organism>
<proteinExistence type="predicted"/>
<feature type="compositionally biased region" description="Basic residues" evidence="1">
    <location>
        <begin position="364"/>
        <end position="373"/>
    </location>
</feature>
<feature type="region of interest" description="Disordered" evidence="1">
    <location>
        <begin position="733"/>
        <end position="846"/>
    </location>
</feature>
<feature type="compositionally biased region" description="Basic residues" evidence="1">
    <location>
        <begin position="799"/>
        <end position="815"/>
    </location>
</feature>
<feature type="region of interest" description="Disordered" evidence="1">
    <location>
        <begin position="364"/>
        <end position="439"/>
    </location>
</feature>
<feature type="compositionally biased region" description="Low complexity" evidence="1">
    <location>
        <begin position="874"/>
        <end position="885"/>
    </location>
</feature>